<dbReference type="InterPro" id="IPR025724">
    <property type="entry name" value="GAG-pre-integrase_dom"/>
</dbReference>
<accession>A0A4U5Q0K0</accession>
<dbReference type="EMBL" id="RCHU01000504">
    <property type="protein sequence ID" value="TKS03518.1"/>
    <property type="molecule type" value="Genomic_DNA"/>
</dbReference>
<dbReference type="AlphaFoldDB" id="A0A4U5Q0K0"/>
<proteinExistence type="predicted"/>
<sequence>MEHNDMYLLTQAEATKTNNPYKAEATTVPWLGTALSCILRVQGSQAAAAAVGLPSEVLTEGSTIASRNWIIDSGATDHISSSPFNFQRQTNYPLPPVLLPSGATADIVTKGSLPLNSCYYLHDDLATRRMIGLGKQRNGLYYLVKIATKNSMVQPTPPSHQTVCNLTISSTDLWHKRLGHISPKNLTHLISAHPHTAHFTPAPTLHLSRTALRLFQPSPTAPCHHPSHHRPPLLPNLLPYYILTPVVRNPPTPTLHHHVPITSHPYPVTFLGHLNHHHHQFKFVAPAATLLRQPNSKIMSALLFPPTNHPLGSPVPPKVLVFP</sequence>
<evidence type="ECO:0000259" key="1">
    <source>
        <dbReference type="Pfam" id="PF13976"/>
    </source>
</evidence>
<dbReference type="Pfam" id="PF13976">
    <property type="entry name" value="gag_pre-integrs"/>
    <property type="match status" value="1"/>
</dbReference>
<protein>
    <recommendedName>
        <fullName evidence="1">GAG-pre-integrase domain-containing protein</fullName>
    </recommendedName>
</protein>
<feature type="domain" description="GAG-pre-integrase" evidence="1">
    <location>
        <begin position="157"/>
        <end position="191"/>
    </location>
</feature>
<reference evidence="2" key="1">
    <citation type="submission" date="2018-10" db="EMBL/GenBank/DDBJ databases">
        <title>Population genomic analysis revealed the cold adaptation of white poplar.</title>
        <authorList>
            <person name="Liu Y.-J."/>
        </authorList>
    </citation>
    <scope>NUCLEOTIDE SEQUENCE [LARGE SCALE GENOMIC DNA]</scope>
    <source>
        <strain evidence="2">PAL-ZL1</strain>
    </source>
</reference>
<organism evidence="2">
    <name type="scientific">Populus alba</name>
    <name type="common">White poplar</name>
    <dbReference type="NCBI Taxonomy" id="43335"/>
    <lineage>
        <taxon>Eukaryota</taxon>
        <taxon>Viridiplantae</taxon>
        <taxon>Streptophyta</taxon>
        <taxon>Embryophyta</taxon>
        <taxon>Tracheophyta</taxon>
        <taxon>Spermatophyta</taxon>
        <taxon>Magnoliopsida</taxon>
        <taxon>eudicotyledons</taxon>
        <taxon>Gunneridae</taxon>
        <taxon>Pentapetalae</taxon>
        <taxon>rosids</taxon>
        <taxon>fabids</taxon>
        <taxon>Malpighiales</taxon>
        <taxon>Salicaceae</taxon>
        <taxon>Saliceae</taxon>
        <taxon>Populus</taxon>
    </lineage>
</organism>
<gene>
    <name evidence="2" type="ORF">D5086_0000155150</name>
</gene>
<evidence type="ECO:0000313" key="2">
    <source>
        <dbReference type="EMBL" id="TKS03518.1"/>
    </source>
</evidence>
<comment type="caution">
    <text evidence="2">The sequence shown here is derived from an EMBL/GenBank/DDBJ whole genome shotgun (WGS) entry which is preliminary data.</text>
</comment>
<name>A0A4U5Q0K0_POPAL</name>